<keyword evidence="3" id="KW-1185">Reference proteome</keyword>
<dbReference type="Gene3D" id="2.60.40.3940">
    <property type="match status" value="1"/>
</dbReference>
<evidence type="ECO:0000313" key="2">
    <source>
        <dbReference type="EMBL" id="MBF6033068.1"/>
    </source>
</evidence>
<comment type="caution">
    <text evidence="2">The sequence shown here is derived from an EMBL/GenBank/DDBJ whole genome shotgun (WGS) entry which is preliminary data.</text>
</comment>
<feature type="domain" description="Putative tail fiber protein gp53-like C-terminal" evidence="1">
    <location>
        <begin position="252"/>
        <end position="335"/>
    </location>
</feature>
<accession>A0ABS0BFE8</accession>
<evidence type="ECO:0000313" key="3">
    <source>
        <dbReference type="Proteomes" id="UP000722111"/>
    </source>
</evidence>
<dbReference type="RefSeq" id="WP_194933912.1">
    <property type="nucleotide sequence ID" value="NZ_JACOPX010000004.1"/>
</dbReference>
<dbReference type="Proteomes" id="UP000722111">
    <property type="component" value="Unassembled WGS sequence"/>
</dbReference>
<name>A0ABS0BFE8_9PSED</name>
<dbReference type="EMBL" id="JACOPX010000004">
    <property type="protein sequence ID" value="MBF6033068.1"/>
    <property type="molecule type" value="Genomic_DNA"/>
</dbReference>
<dbReference type="Pfam" id="PF21882">
    <property type="entry name" value="Gp53-like_C"/>
    <property type="match status" value="1"/>
</dbReference>
<proteinExistence type="predicted"/>
<sequence length="335" mass="35021">MSGLLTIDGVPLLAGDRVLVKNQNTAKDNGIWVALAGAWTRSTDADSDSEVTSALMVSVEQGSTLADTRWQLITDGTIVLGTTPLMFQNVTYGFAPIRSPVFLDNPTAPTPAQFDSSKSLPTTEFVQRALGNDSDFAILVGVTTLNAGHAGKLIYAGAGGNYTVTLPSAAAVKAGTRLPIVMFASQPCFIVTQQNQLIYFNGSQTLSSITLGLGDSLTVESDGANWYAVGGTAQLKYASAFGSSVDINSFQKLPSGRIIQFGTVAGSANGPVPFSFPVIFPSSLDSLVLTVAITPGSNGVFGTMESQTTAGARYQAWSSSTNRVALNCYYIAIGR</sequence>
<reference evidence="2 3" key="1">
    <citation type="submission" date="2020-08" db="EMBL/GenBank/DDBJ databases">
        <title>Description of novel Pseudomonas species.</title>
        <authorList>
            <person name="Duman M."/>
            <person name="Mulet M."/>
            <person name="Altun S."/>
            <person name="Saticioglu I.B."/>
            <person name="Lalucat J."/>
            <person name="Garcia-Valdes E."/>
        </authorList>
    </citation>
    <scope>NUCLEOTIDE SEQUENCE [LARGE SCALE GENOMIC DNA]</scope>
    <source>
        <strain evidence="2 3">P155</strain>
    </source>
</reference>
<evidence type="ECO:0000259" key="1">
    <source>
        <dbReference type="Pfam" id="PF21882"/>
    </source>
</evidence>
<gene>
    <name evidence="2" type="ORF">H8F23_07390</name>
</gene>
<protein>
    <recommendedName>
        <fullName evidence="1">Putative tail fiber protein gp53-like C-terminal domain-containing protein</fullName>
    </recommendedName>
</protein>
<dbReference type="InterPro" id="IPR054075">
    <property type="entry name" value="Gp53-like_C"/>
</dbReference>
<organism evidence="2 3">
    <name type="scientific">Pseudomonas neuropathica</name>
    <dbReference type="NCBI Taxonomy" id="2730425"/>
    <lineage>
        <taxon>Bacteria</taxon>
        <taxon>Pseudomonadati</taxon>
        <taxon>Pseudomonadota</taxon>
        <taxon>Gammaproteobacteria</taxon>
        <taxon>Pseudomonadales</taxon>
        <taxon>Pseudomonadaceae</taxon>
        <taxon>Pseudomonas</taxon>
    </lineage>
</organism>